<dbReference type="PANTHER" id="PTHR43364:SF6">
    <property type="entry name" value="OXIDOREDUCTASE-RELATED"/>
    <property type="match status" value="1"/>
</dbReference>
<dbReference type="InterPro" id="IPR018170">
    <property type="entry name" value="Aldo/ket_reductase_CS"/>
</dbReference>
<dbReference type="SUPFAM" id="SSF51430">
    <property type="entry name" value="NAD(P)-linked oxidoreductase"/>
    <property type="match status" value="1"/>
</dbReference>
<sequence>MPTLPGSDLPIFPVNLGGNAFGWTADEDGTSAVLDRFVELGGTLVDTADSYASWVDGTGGQSERLIGRWLASRDARDRVLLATKVARRPGREGLAHDNVVAALDESLDRLGTDHVDLYYAHYDDEEVPVLDQVRTFHELVRSGRARSVGLSNYSPERMREWFETARREGLTVPVAIQPRYTLVSREGYERDYEPVVADFGPMVFSYPALASGFLTGKYRTEADLEGAPRGGAARRYLEAGGLRVVDALVDVAQGYGVEPATVALAWLLARGVTAPIASVSRPEQLDALMAAPGLRLAGADLARLDEVSAGF</sequence>
<dbReference type="InterPro" id="IPR023210">
    <property type="entry name" value="NADP_OxRdtase_dom"/>
</dbReference>
<dbReference type="OrthoDB" id="9768793at2"/>
<dbReference type="PROSITE" id="PS00062">
    <property type="entry name" value="ALDOKETO_REDUCTASE_2"/>
    <property type="match status" value="1"/>
</dbReference>
<protein>
    <submittedName>
        <fullName evidence="2">Aldo/keto reductase</fullName>
    </submittedName>
</protein>
<dbReference type="PANTHER" id="PTHR43364">
    <property type="entry name" value="NADH-SPECIFIC METHYLGLYOXAL REDUCTASE-RELATED"/>
    <property type="match status" value="1"/>
</dbReference>
<dbReference type="GO" id="GO:0005829">
    <property type="term" value="C:cytosol"/>
    <property type="evidence" value="ECO:0007669"/>
    <property type="project" value="TreeGrafter"/>
</dbReference>
<evidence type="ECO:0000313" key="2">
    <source>
        <dbReference type="EMBL" id="AXH95399.1"/>
    </source>
</evidence>
<dbReference type="InterPro" id="IPR020471">
    <property type="entry name" value="AKR"/>
</dbReference>
<dbReference type="RefSeq" id="WP_114927164.1">
    <property type="nucleotide sequence ID" value="NZ_CP031229.1"/>
</dbReference>
<dbReference type="Pfam" id="PF00248">
    <property type="entry name" value="Aldo_ket_red"/>
    <property type="match status" value="1"/>
</dbReference>
<dbReference type="AlphaFoldDB" id="A0A345NK41"/>
<dbReference type="InterPro" id="IPR050523">
    <property type="entry name" value="AKR_Detox_Biosynth"/>
</dbReference>
<dbReference type="Gene3D" id="3.20.20.100">
    <property type="entry name" value="NADP-dependent oxidoreductase domain"/>
    <property type="match status" value="1"/>
</dbReference>
<dbReference type="InterPro" id="IPR036812">
    <property type="entry name" value="NAD(P)_OxRdtase_dom_sf"/>
</dbReference>
<name>A0A345NK41_9MICO</name>
<dbReference type="EMBL" id="CP031229">
    <property type="protein sequence ID" value="AXH95399.1"/>
    <property type="molecule type" value="Genomic_DNA"/>
</dbReference>
<gene>
    <name evidence="2" type="ORF">DV701_04000</name>
</gene>
<feature type="domain" description="NADP-dependent oxidoreductase" evidence="1">
    <location>
        <begin position="15"/>
        <end position="308"/>
    </location>
</feature>
<dbReference type="KEGG" id="orn:DV701_04000"/>
<reference evidence="2 3" key="1">
    <citation type="submission" date="2018-07" db="EMBL/GenBank/DDBJ databases">
        <title>Complete genome sequencing of Ornithinimicrobium sp. AMA3305.</title>
        <authorList>
            <person name="Bae J.-W."/>
        </authorList>
    </citation>
    <scope>NUCLEOTIDE SEQUENCE [LARGE SCALE GENOMIC DNA]</scope>
    <source>
        <strain evidence="2 3">AMA3305</strain>
    </source>
</reference>
<evidence type="ECO:0000313" key="3">
    <source>
        <dbReference type="Proteomes" id="UP000253790"/>
    </source>
</evidence>
<dbReference type="GO" id="GO:0016491">
    <property type="term" value="F:oxidoreductase activity"/>
    <property type="evidence" value="ECO:0007669"/>
    <property type="project" value="InterPro"/>
</dbReference>
<keyword evidence="3" id="KW-1185">Reference proteome</keyword>
<organism evidence="2 3">
    <name type="scientific">Ornithinimicrobium avium</name>
    <dbReference type="NCBI Taxonomy" id="2283195"/>
    <lineage>
        <taxon>Bacteria</taxon>
        <taxon>Bacillati</taxon>
        <taxon>Actinomycetota</taxon>
        <taxon>Actinomycetes</taxon>
        <taxon>Micrococcales</taxon>
        <taxon>Ornithinimicrobiaceae</taxon>
        <taxon>Ornithinimicrobium</taxon>
    </lineage>
</organism>
<dbReference type="Proteomes" id="UP000253790">
    <property type="component" value="Chromosome"/>
</dbReference>
<dbReference type="PRINTS" id="PR00069">
    <property type="entry name" value="ALDKETRDTASE"/>
</dbReference>
<proteinExistence type="predicted"/>
<accession>A0A345NK41</accession>
<evidence type="ECO:0000259" key="1">
    <source>
        <dbReference type="Pfam" id="PF00248"/>
    </source>
</evidence>